<dbReference type="Proteomes" id="UP001431429">
    <property type="component" value="Unassembled WGS sequence"/>
</dbReference>
<gene>
    <name evidence="1" type="ORF">NBG84_05750</name>
</gene>
<dbReference type="RefSeq" id="WP_250918173.1">
    <property type="nucleotide sequence ID" value="NZ_JAMQAW010000006.1"/>
</dbReference>
<comment type="caution">
    <text evidence="1">The sequence shown here is derived from an EMBL/GenBank/DDBJ whole genome shotgun (WGS) entry which is preliminary data.</text>
</comment>
<dbReference type="InterPro" id="IPR036890">
    <property type="entry name" value="HATPase_C_sf"/>
</dbReference>
<dbReference type="Gene3D" id="3.30.565.10">
    <property type="entry name" value="Histidine kinase-like ATPase, C-terminal domain"/>
    <property type="match status" value="1"/>
</dbReference>
<evidence type="ECO:0008006" key="3">
    <source>
        <dbReference type="Google" id="ProtNLM"/>
    </source>
</evidence>
<evidence type="ECO:0000313" key="1">
    <source>
        <dbReference type="EMBL" id="MCM2387819.1"/>
    </source>
</evidence>
<organism evidence="1 2">
    <name type="scientific">Streptomyces albipurpureus</name>
    <dbReference type="NCBI Taxonomy" id="2897419"/>
    <lineage>
        <taxon>Bacteria</taxon>
        <taxon>Bacillati</taxon>
        <taxon>Actinomycetota</taxon>
        <taxon>Actinomycetes</taxon>
        <taxon>Kitasatosporales</taxon>
        <taxon>Streptomycetaceae</taxon>
        <taxon>Streptomyces</taxon>
    </lineage>
</organism>
<keyword evidence="2" id="KW-1185">Reference proteome</keyword>
<reference evidence="1" key="1">
    <citation type="submission" date="2022-06" db="EMBL/GenBank/DDBJ databases">
        <title>Genome public.</title>
        <authorList>
            <person name="Sun Q."/>
        </authorList>
    </citation>
    <scope>NUCLEOTIDE SEQUENCE</scope>
    <source>
        <strain evidence="1">CWNU-1</strain>
    </source>
</reference>
<sequence>MCRRTTYADAGGQLPDLVELLVSEVVTNAVVHGAGDTYRVAVTADLAIEVWDASRCGPNTAVPTKTPSVAAASVCSPPPHPGTPSA</sequence>
<accession>A0ABT0UIJ1</accession>
<proteinExistence type="predicted"/>
<dbReference type="EMBL" id="JAMQAW010000006">
    <property type="protein sequence ID" value="MCM2387819.1"/>
    <property type="molecule type" value="Genomic_DNA"/>
</dbReference>
<name>A0ABT0UIJ1_9ACTN</name>
<evidence type="ECO:0000313" key="2">
    <source>
        <dbReference type="Proteomes" id="UP001431429"/>
    </source>
</evidence>
<protein>
    <recommendedName>
        <fullName evidence="3">Histidine kinase/HSP90-like ATPase domain-containing protein</fullName>
    </recommendedName>
</protein>